<dbReference type="SMART" id="SM00327">
    <property type="entry name" value="VWA"/>
    <property type="match status" value="1"/>
</dbReference>
<feature type="region of interest" description="Disordered" evidence="1">
    <location>
        <begin position="394"/>
        <end position="418"/>
    </location>
</feature>
<reference evidence="4" key="1">
    <citation type="journal article" date="2019" name="Int. J. Syst. Evol. Microbiol.">
        <title>The Global Catalogue of Microorganisms (GCM) 10K type strain sequencing project: providing services to taxonomists for standard genome sequencing and annotation.</title>
        <authorList>
            <consortium name="The Broad Institute Genomics Platform"/>
            <consortium name="The Broad Institute Genome Sequencing Center for Infectious Disease"/>
            <person name="Wu L."/>
            <person name="Ma J."/>
        </authorList>
    </citation>
    <scope>NUCLEOTIDE SEQUENCE [LARGE SCALE GENOMIC DNA]</scope>
    <source>
        <strain evidence="4">JCM 17326</strain>
    </source>
</reference>
<dbReference type="SUPFAM" id="SSF53300">
    <property type="entry name" value="vWA-like"/>
    <property type="match status" value="1"/>
</dbReference>
<evidence type="ECO:0000259" key="2">
    <source>
        <dbReference type="SMART" id="SM00327"/>
    </source>
</evidence>
<accession>A0ABP6Y975</accession>
<protein>
    <submittedName>
        <fullName evidence="3">VWA domain-containing protein</fullName>
    </submittedName>
</protein>
<organism evidence="3 4">
    <name type="scientific">Nonomuraea rosea</name>
    <dbReference type="NCBI Taxonomy" id="638574"/>
    <lineage>
        <taxon>Bacteria</taxon>
        <taxon>Bacillati</taxon>
        <taxon>Actinomycetota</taxon>
        <taxon>Actinomycetes</taxon>
        <taxon>Streptosporangiales</taxon>
        <taxon>Streptosporangiaceae</taxon>
        <taxon>Nonomuraea</taxon>
    </lineage>
</organism>
<gene>
    <name evidence="3" type="ORF">GCM10022419_069290</name>
</gene>
<proteinExistence type="predicted"/>
<keyword evidence="4" id="KW-1185">Reference proteome</keyword>
<feature type="domain" description="VWFA" evidence="2">
    <location>
        <begin position="477"/>
        <end position="660"/>
    </location>
</feature>
<dbReference type="CDD" id="cd00198">
    <property type="entry name" value="vWFA"/>
    <property type="match status" value="1"/>
</dbReference>
<evidence type="ECO:0000313" key="3">
    <source>
        <dbReference type="EMBL" id="GAA3578043.1"/>
    </source>
</evidence>
<dbReference type="InterPro" id="IPR036465">
    <property type="entry name" value="vWFA_dom_sf"/>
</dbReference>
<evidence type="ECO:0000256" key="1">
    <source>
        <dbReference type="SAM" id="MobiDB-lite"/>
    </source>
</evidence>
<comment type="caution">
    <text evidence="3">The sequence shown here is derived from an EMBL/GenBank/DDBJ whole genome shotgun (WGS) entry which is preliminary data.</text>
</comment>
<dbReference type="InterPro" id="IPR002035">
    <property type="entry name" value="VWF_A"/>
</dbReference>
<dbReference type="Proteomes" id="UP001500630">
    <property type="component" value="Unassembled WGS sequence"/>
</dbReference>
<dbReference type="EMBL" id="BAABDQ010000017">
    <property type="protein sequence ID" value="GAA3578043.1"/>
    <property type="molecule type" value="Genomic_DNA"/>
</dbReference>
<dbReference type="Gene3D" id="3.40.50.410">
    <property type="entry name" value="von Willebrand factor, type A domain"/>
    <property type="match status" value="1"/>
</dbReference>
<name>A0ABP6Y975_9ACTN</name>
<feature type="compositionally biased region" description="Basic and acidic residues" evidence="1">
    <location>
        <begin position="394"/>
        <end position="403"/>
    </location>
</feature>
<evidence type="ECO:0000313" key="4">
    <source>
        <dbReference type="Proteomes" id="UP001500630"/>
    </source>
</evidence>
<sequence>MMAFRYGEYHDGPDPLAPPYDVRAALDEMGDAILSGSTPVHALRDLLKRGLPGTQDRRGLDDMLREVRRRRRDLRERGRLDGTLEKARALLDKAIGQERAELFPDPSDDARLRESELDGLPEDTASAIQELSTYEWRSEAARRTFQELRDLLRREVLDSQFRGLRDALANPDPEAMERVRQMMSDLNDMLDKDTRGEHTQEDFDAFMAKYGDLFPEKPRNLDELVDILARRAAATQRMLASMTPRQREELNNLINQTLDQAGLSDQMRRLGESLYSRRPDLAWNAPERLTGEEPLAMGDAVTALEELADLTQLETALRQDYPGARLDDIDEASVRRALGRSAVDDLEALKRIERELEEQGYLLRRRGKLELTPKAVRRLGETALRRVFSSLDAGRRGDHDQRDAGSAGELTGSSRPWRFGDEQPIDVVRTLVNGVRSGGISPAGTLQADRESGARGRVGVRLSVDDFEVAETERRSAAAVCLLVDLSYSMALRGTWAAAKQTALALQALVASKFPQDAVQIIGFSNYARVLQPDELAGLDWDMVQGTNLHHALLIAGRHLDRHPDFEPVVLVVTDGEPTAHLMRNGRSAFEWPPSHETLELTLAEVDKMTRRRATINIFMLAADDRLKEFVDEVARRNGGRVFSPSAERLGEYVVSDFLRLRRAR</sequence>